<dbReference type="EMBL" id="WOXT01000001">
    <property type="protein sequence ID" value="MUV12815.1"/>
    <property type="molecule type" value="Genomic_DNA"/>
</dbReference>
<dbReference type="Gene3D" id="1.10.260.40">
    <property type="entry name" value="lambda repressor-like DNA-binding domains"/>
    <property type="match status" value="1"/>
</dbReference>
<dbReference type="CDD" id="cd00093">
    <property type="entry name" value="HTH_XRE"/>
    <property type="match status" value="1"/>
</dbReference>
<dbReference type="Pfam" id="PF01381">
    <property type="entry name" value="HTH_3"/>
    <property type="match status" value="1"/>
</dbReference>
<sequence length="131" mass="14856">MKSEQAMFGERLRNALKAAGYAESATEICDALPRHEGDPTTPQAVSRWLHGKSIPRQRNLIALAKLLRIEPTALQYGTVPTSRVRETRVEFRIPATDQHAIDAFIALPAKSRKIVRELIETLRENDQKKKR</sequence>
<dbReference type="Proteomes" id="UP000479692">
    <property type="component" value="Unassembled WGS sequence"/>
</dbReference>
<reference evidence="2 3" key="1">
    <citation type="submission" date="2019-12" db="EMBL/GenBank/DDBJ databases">
        <authorList>
            <person name="Xu J."/>
        </authorList>
    </citation>
    <scope>NUCLEOTIDE SEQUENCE [LARGE SCALE GENOMIC DNA]</scope>
    <source>
        <strain evidence="2 3">HX-5-24</strain>
    </source>
</reference>
<dbReference type="InterPro" id="IPR001387">
    <property type="entry name" value="Cro/C1-type_HTH"/>
</dbReference>
<organism evidence="2 3">
    <name type="scientific">Noviluteimonas gilva</name>
    <dbReference type="NCBI Taxonomy" id="2682097"/>
    <lineage>
        <taxon>Bacteria</taxon>
        <taxon>Pseudomonadati</taxon>
        <taxon>Pseudomonadota</taxon>
        <taxon>Gammaproteobacteria</taxon>
        <taxon>Lysobacterales</taxon>
        <taxon>Lysobacteraceae</taxon>
        <taxon>Noviluteimonas</taxon>
    </lineage>
</organism>
<name>A0A7C9HKC8_9GAMM</name>
<dbReference type="InterPro" id="IPR010982">
    <property type="entry name" value="Lambda_DNA-bd_dom_sf"/>
</dbReference>
<comment type="caution">
    <text evidence="2">The sequence shown here is derived from an EMBL/GenBank/DDBJ whole genome shotgun (WGS) entry which is preliminary data.</text>
</comment>
<dbReference type="PROSITE" id="PS50943">
    <property type="entry name" value="HTH_CROC1"/>
    <property type="match status" value="1"/>
</dbReference>
<gene>
    <name evidence="2" type="ORF">GN331_01180</name>
</gene>
<evidence type="ECO:0000313" key="2">
    <source>
        <dbReference type="EMBL" id="MUV12815.1"/>
    </source>
</evidence>
<protein>
    <submittedName>
        <fullName evidence="2">Helix-turn-helix domain-containing protein</fullName>
    </submittedName>
</protein>
<accession>A0A7C9HKC8</accession>
<keyword evidence="3" id="KW-1185">Reference proteome</keyword>
<dbReference type="RefSeq" id="WP_156639564.1">
    <property type="nucleotide sequence ID" value="NZ_WOXT01000001.1"/>
</dbReference>
<evidence type="ECO:0000313" key="3">
    <source>
        <dbReference type="Proteomes" id="UP000479692"/>
    </source>
</evidence>
<feature type="domain" description="HTH cro/C1-type" evidence="1">
    <location>
        <begin position="41"/>
        <end position="74"/>
    </location>
</feature>
<dbReference type="GO" id="GO:0003677">
    <property type="term" value="F:DNA binding"/>
    <property type="evidence" value="ECO:0007669"/>
    <property type="project" value="InterPro"/>
</dbReference>
<proteinExistence type="predicted"/>
<dbReference type="AlphaFoldDB" id="A0A7C9HKC8"/>
<evidence type="ECO:0000259" key="1">
    <source>
        <dbReference type="PROSITE" id="PS50943"/>
    </source>
</evidence>